<dbReference type="Proteomes" id="UP000614741">
    <property type="component" value="Unassembled WGS sequence"/>
</dbReference>
<proteinExistence type="predicted"/>
<accession>A0ABQ4DN62</accession>
<feature type="region of interest" description="Disordered" evidence="1">
    <location>
        <begin position="34"/>
        <end position="58"/>
    </location>
</feature>
<dbReference type="EMBL" id="BONP01000015">
    <property type="protein sequence ID" value="GIG40794.1"/>
    <property type="molecule type" value="Genomic_DNA"/>
</dbReference>
<organism evidence="3 4">
    <name type="scientific">Cellulomonas phragmiteti</name>
    <dbReference type="NCBI Taxonomy" id="478780"/>
    <lineage>
        <taxon>Bacteria</taxon>
        <taxon>Bacillati</taxon>
        <taxon>Actinomycetota</taxon>
        <taxon>Actinomycetes</taxon>
        <taxon>Micrococcales</taxon>
        <taxon>Cellulomonadaceae</taxon>
        <taxon>Cellulomonas</taxon>
    </lineage>
</organism>
<evidence type="ECO:0000313" key="3">
    <source>
        <dbReference type="EMBL" id="GIG40794.1"/>
    </source>
</evidence>
<reference evidence="3 4" key="1">
    <citation type="submission" date="2021-01" db="EMBL/GenBank/DDBJ databases">
        <title>Whole genome shotgun sequence of Cellulomonas phragmiteti NBRC 110785.</title>
        <authorList>
            <person name="Komaki H."/>
            <person name="Tamura T."/>
        </authorList>
    </citation>
    <scope>NUCLEOTIDE SEQUENCE [LARGE SCALE GENOMIC DNA]</scope>
    <source>
        <strain evidence="3 4">NBRC 110785</strain>
    </source>
</reference>
<keyword evidence="4" id="KW-1185">Reference proteome</keyword>
<dbReference type="PROSITE" id="PS51318">
    <property type="entry name" value="TAT"/>
    <property type="match status" value="1"/>
</dbReference>
<protein>
    <submittedName>
        <fullName evidence="3">Uncharacterized protein</fullName>
    </submittedName>
</protein>
<sequence>MNPSTSRRKRLVAAGVVATALSVAGTGAAMAANSARPAADEPGAPAAAAPDAATPGTPVDEEALAREAAALESYTQAQYDAFWASGYTTADLDALAALWGTEYTETKSRVGQMLLDGADLPFPPGSTPSNDPAGDAAVAFWDAGYTYEDAEALAALWGTDVWETKVRAGQALLDGEALPVAPGSSVTP</sequence>
<evidence type="ECO:0000256" key="1">
    <source>
        <dbReference type="SAM" id="MobiDB-lite"/>
    </source>
</evidence>
<dbReference type="InterPro" id="IPR006311">
    <property type="entry name" value="TAT_signal"/>
</dbReference>
<dbReference type="RefSeq" id="WP_203674795.1">
    <property type="nucleotide sequence ID" value="NZ_BONP01000015.1"/>
</dbReference>
<evidence type="ECO:0000313" key="4">
    <source>
        <dbReference type="Proteomes" id="UP000614741"/>
    </source>
</evidence>
<feature type="signal peptide" evidence="2">
    <location>
        <begin position="1"/>
        <end position="31"/>
    </location>
</feature>
<keyword evidence="2" id="KW-0732">Signal</keyword>
<comment type="caution">
    <text evidence="3">The sequence shown here is derived from an EMBL/GenBank/DDBJ whole genome shotgun (WGS) entry which is preliminary data.</text>
</comment>
<gene>
    <name evidence="3" type="ORF">Cph01nite_25560</name>
</gene>
<evidence type="ECO:0000256" key="2">
    <source>
        <dbReference type="SAM" id="SignalP"/>
    </source>
</evidence>
<feature type="chain" id="PRO_5046338481" evidence="2">
    <location>
        <begin position="32"/>
        <end position="188"/>
    </location>
</feature>
<name>A0ABQ4DN62_9CELL</name>